<proteinExistence type="predicted"/>
<evidence type="ECO:0000313" key="1">
    <source>
        <dbReference type="EMBL" id="QQU00945.1"/>
    </source>
</evidence>
<sequence>MKNKEKNVIDILEKIADLKFQKGVWLEGKYWDRVSSFEEGVNSLEDYDFFSDTKQGSIKFSEVEKQKIDGFIANLLEYEEQDVEKMLRDSVWIKITEEAREVVKILKNIR</sequence>
<dbReference type="GeneID" id="93526820"/>
<dbReference type="OrthoDB" id="9876949at2"/>
<gene>
    <name evidence="1" type="ORF">I6I88_04110</name>
</gene>
<protein>
    <submittedName>
        <fullName evidence="1">Uncharacterized protein</fullName>
    </submittedName>
</protein>
<organism evidence="1 2">
    <name type="scientific">Myroides odoratus</name>
    <name type="common">Flavobacterium odoratum</name>
    <dbReference type="NCBI Taxonomy" id="256"/>
    <lineage>
        <taxon>Bacteria</taxon>
        <taxon>Pseudomonadati</taxon>
        <taxon>Bacteroidota</taxon>
        <taxon>Flavobacteriia</taxon>
        <taxon>Flavobacteriales</taxon>
        <taxon>Flavobacteriaceae</taxon>
        <taxon>Myroides</taxon>
    </lineage>
</organism>
<name>A0A9Q6ZC51_MYROD</name>
<dbReference type="AlphaFoldDB" id="A0A9Q6ZC51"/>
<evidence type="ECO:0000313" key="2">
    <source>
        <dbReference type="Proteomes" id="UP000596202"/>
    </source>
</evidence>
<dbReference type="RefSeq" id="WP_002991040.1">
    <property type="nucleotide sequence ID" value="NZ_CP068108.1"/>
</dbReference>
<dbReference type="Proteomes" id="UP000596202">
    <property type="component" value="Chromosome"/>
</dbReference>
<reference evidence="1 2" key="1">
    <citation type="submission" date="2021-01" db="EMBL/GenBank/DDBJ databases">
        <title>FDA dAtabase for Regulatory Grade micrObial Sequences (FDA-ARGOS): Supporting development and validation of Infectious Disease Dx tests.</title>
        <authorList>
            <person name="Sproer C."/>
            <person name="Gronow S."/>
            <person name="Severitt S."/>
            <person name="Schroder I."/>
            <person name="Tallon L."/>
            <person name="Sadzewicz L."/>
            <person name="Zhao X."/>
            <person name="Boylan J."/>
            <person name="Ott S."/>
            <person name="Bowen H."/>
            <person name="Vavikolanu K."/>
            <person name="Mehta A."/>
            <person name="Aluvathingal J."/>
            <person name="Nadendla S."/>
            <person name="Lowell S."/>
            <person name="Myers T."/>
            <person name="Yan Y."/>
            <person name="Sichtig H."/>
        </authorList>
    </citation>
    <scope>NUCLEOTIDE SEQUENCE [LARGE SCALE GENOMIC DNA]</scope>
    <source>
        <strain evidence="1 2">FDAARGOS_1131</strain>
    </source>
</reference>
<dbReference type="EMBL" id="CP068108">
    <property type="protein sequence ID" value="QQU00945.1"/>
    <property type="molecule type" value="Genomic_DNA"/>
</dbReference>
<accession>A0A9Q6ZC51</accession>